<evidence type="ECO:0000313" key="2">
    <source>
        <dbReference type="EMBL" id="MFC4404060.1"/>
    </source>
</evidence>
<dbReference type="InterPro" id="IPR045275">
    <property type="entry name" value="MscS_archaea/bacteria_type"/>
</dbReference>
<dbReference type="Gene3D" id="1.10.287.1260">
    <property type="match status" value="1"/>
</dbReference>
<keyword evidence="1" id="KW-0812">Transmembrane</keyword>
<feature type="transmembrane region" description="Helical" evidence="1">
    <location>
        <begin position="268"/>
        <end position="289"/>
    </location>
</feature>
<dbReference type="Pfam" id="PF05552">
    <property type="entry name" value="MS_channel_1st_1"/>
    <property type="match status" value="3"/>
</dbReference>
<feature type="transmembrane region" description="Helical" evidence="1">
    <location>
        <begin position="304"/>
        <end position="325"/>
    </location>
</feature>
<dbReference type="PANTHER" id="PTHR30221">
    <property type="entry name" value="SMALL-CONDUCTANCE MECHANOSENSITIVE CHANNEL"/>
    <property type="match status" value="1"/>
</dbReference>
<proteinExistence type="predicted"/>
<feature type="transmembrane region" description="Helical" evidence="1">
    <location>
        <begin position="112"/>
        <end position="132"/>
    </location>
</feature>
<feature type="transmembrane region" description="Helical" evidence="1">
    <location>
        <begin position="367"/>
        <end position="388"/>
    </location>
</feature>
<comment type="caution">
    <text evidence="2">The sequence shown here is derived from an EMBL/GenBank/DDBJ whole genome shotgun (WGS) entry which is preliminary data.</text>
</comment>
<feature type="transmembrane region" description="Helical" evidence="1">
    <location>
        <begin position="18"/>
        <end position="39"/>
    </location>
</feature>
<dbReference type="InterPro" id="IPR008910">
    <property type="entry name" value="MSC_TM_helix"/>
</dbReference>
<protein>
    <submittedName>
        <fullName evidence="2">Mechanosensitive ion channel</fullName>
    </submittedName>
</protein>
<feature type="transmembrane region" description="Helical" evidence="1">
    <location>
        <begin position="171"/>
        <end position="189"/>
    </location>
</feature>
<keyword evidence="3" id="KW-1185">Reference proteome</keyword>
<feature type="transmembrane region" description="Helical" evidence="1">
    <location>
        <begin position="209"/>
        <end position="229"/>
    </location>
</feature>
<evidence type="ECO:0000256" key="1">
    <source>
        <dbReference type="SAM" id="Phobius"/>
    </source>
</evidence>
<organism evidence="2 3">
    <name type="scientific">Gracilibacillus xinjiangensis</name>
    <dbReference type="NCBI Taxonomy" id="1193282"/>
    <lineage>
        <taxon>Bacteria</taxon>
        <taxon>Bacillati</taxon>
        <taxon>Bacillota</taxon>
        <taxon>Bacilli</taxon>
        <taxon>Bacillales</taxon>
        <taxon>Bacillaceae</taxon>
        <taxon>Gracilibacillus</taxon>
    </lineage>
</organism>
<dbReference type="PANTHER" id="PTHR30221:SF1">
    <property type="entry name" value="SMALL-CONDUCTANCE MECHANOSENSITIVE CHANNEL"/>
    <property type="match status" value="1"/>
</dbReference>
<name>A0ABV8WW48_9BACI</name>
<dbReference type="EMBL" id="JBHSDT010000008">
    <property type="protein sequence ID" value="MFC4404060.1"/>
    <property type="molecule type" value="Genomic_DNA"/>
</dbReference>
<accession>A0ABV8WW48</accession>
<feature type="transmembrane region" description="Helical" evidence="1">
    <location>
        <begin position="75"/>
        <end position="92"/>
    </location>
</feature>
<evidence type="ECO:0000313" key="3">
    <source>
        <dbReference type="Proteomes" id="UP001595882"/>
    </source>
</evidence>
<dbReference type="RefSeq" id="WP_390252600.1">
    <property type="nucleotide sequence ID" value="NZ_JBHSDT010000008.1"/>
</dbReference>
<dbReference type="NCBIfam" id="NF033912">
    <property type="entry name" value="msc"/>
    <property type="match status" value="1"/>
</dbReference>
<feature type="transmembrane region" description="Helical" evidence="1">
    <location>
        <begin position="337"/>
        <end position="355"/>
    </location>
</feature>
<dbReference type="Proteomes" id="UP001595882">
    <property type="component" value="Unassembled WGS sequence"/>
</dbReference>
<sequence>MDNLGHSFREMLNQLVQAIPNVIEALLLLILAWIVAVVAKNIIEKLLVKLGVHRAMSRTKLIEDEVKAKSFLESIAKFVYLLVFILFLPAILDALNMNSVSGPISNMMNKLLGFIPNLIAAAVILIIGYVIAKLIRELTERFLVTVNVDRWYNKVKPASSAPDSTTRLSSILANVLFIVILIPVITMALEALAIQSISNPITQVLNNVLQMIPNVFIAIVLVIAGYYIGKIVGNLLSGLLEGTGVNSIFQTLGLENARAKLPFNLSKSIGMIVQVLIILFFVVEALNVLQLDVLNMIGGAIIKYLPYLVSGLLILGGGLLLANFLESFIRKYTNSGISAAIIKYVVIVFAVFMTLDQLQFATSIVNIAFILILGGLMVAFAIAFGIGGRDFARGQLAKAETKMRKDHQKPTIDKPEDFQ</sequence>
<keyword evidence="1" id="KW-1133">Transmembrane helix</keyword>
<gene>
    <name evidence="2" type="ORF">ACFOY7_13375</name>
</gene>
<reference evidence="3" key="1">
    <citation type="journal article" date="2019" name="Int. J. Syst. Evol. Microbiol.">
        <title>The Global Catalogue of Microorganisms (GCM) 10K type strain sequencing project: providing services to taxonomists for standard genome sequencing and annotation.</title>
        <authorList>
            <consortium name="The Broad Institute Genomics Platform"/>
            <consortium name="The Broad Institute Genome Sequencing Center for Infectious Disease"/>
            <person name="Wu L."/>
            <person name="Ma J."/>
        </authorList>
    </citation>
    <scope>NUCLEOTIDE SEQUENCE [LARGE SCALE GENOMIC DNA]</scope>
    <source>
        <strain evidence="3">CCUG 37865</strain>
    </source>
</reference>
<keyword evidence="1" id="KW-0472">Membrane</keyword>